<organism evidence="1">
    <name type="scientific">freshwater metagenome</name>
    <dbReference type="NCBI Taxonomy" id="449393"/>
    <lineage>
        <taxon>unclassified sequences</taxon>
        <taxon>metagenomes</taxon>
        <taxon>ecological metagenomes</taxon>
    </lineage>
</organism>
<proteinExistence type="predicted"/>
<dbReference type="InterPro" id="IPR015943">
    <property type="entry name" value="WD40/YVTN_repeat-like_dom_sf"/>
</dbReference>
<evidence type="ECO:0000313" key="1">
    <source>
        <dbReference type="EMBL" id="CAB4790172.1"/>
    </source>
</evidence>
<protein>
    <submittedName>
        <fullName evidence="1">Unannotated protein</fullName>
    </submittedName>
</protein>
<dbReference type="Gene3D" id="2.130.10.10">
    <property type="entry name" value="YVTN repeat-like/Quinoprotein amine dehydrogenase"/>
    <property type="match status" value="1"/>
</dbReference>
<reference evidence="1" key="1">
    <citation type="submission" date="2020-05" db="EMBL/GenBank/DDBJ databases">
        <authorList>
            <person name="Chiriac C."/>
            <person name="Salcher M."/>
            <person name="Ghai R."/>
            <person name="Kavagutti S V."/>
        </authorList>
    </citation>
    <scope>NUCLEOTIDE SEQUENCE</scope>
</reference>
<gene>
    <name evidence="1" type="ORF">UFOPK2958_01119</name>
</gene>
<accession>A0A6J6WZU6</accession>
<dbReference type="SUPFAM" id="SSF63829">
    <property type="entry name" value="Calcium-dependent phosphotriesterase"/>
    <property type="match status" value="1"/>
</dbReference>
<dbReference type="AlphaFoldDB" id="A0A6J6WZU6"/>
<dbReference type="EMBL" id="CAFAAB010000139">
    <property type="protein sequence ID" value="CAB4790172.1"/>
    <property type="molecule type" value="Genomic_DNA"/>
</dbReference>
<sequence>MQTNYWASHWPTEDGGAERQQVAGSILLGEATLTSKLAIASTMVVFRNPGELYLLCHTGGDDGISWVEQLDSLTLETIRRSVDMPGGLTWPGGLAVHANGSIYVVFGQHAHRLSPTLEIEAHQELPQRAPYNSFVVLRDGTLVTKNFGGARPGMDTHFEAASCELVALHPDDLRILDRYEVGQGSVARLSAHDQTAYVVGVESFVGIDFVDGAFVSTSVKQAPYRTADEGYGWDAVIADGSAWFLNNGAGSETFDGSLLEKGIATAPQQIVRVHLDSYVVEKYEVNDAPGGIVANPPAVDTNQKIVVGYDSAAGVVRAYRYAATGGTLLWQINLNHACHPLVFPESDLVMLNDFDPLLGADQIVLVRTSTGEIISRVATESPLQSVLFGAPGEANDLYLCSFTHVTRLQFQGNAST</sequence>
<name>A0A6J6WZU6_9ZZZZ</name>